<evidence type="ECO:0000313" key="1">
    <source>
        <dbReference type="EMBL" id="VIO63599.1"/>
    </source>
</evidence>
<dbReference type="InterPro" id="IPR015942">
    <property type="entry name" value="Asp/Glu/hydantoin_racemase"/>
</dbReference>
<gene>
    <name evidence="1" type="ORF">FUG_LOCUS541647</name>
</gene>
<name>A0A4E9ENL4_GIBZA</name>
<dbReference type="InterPro" id="IPR001920">
    <property type="entry name" value="Asp/Glu_race"/>
</dbReference>
<dbReference type="SUPFAM" id="SSF53681">
    <property type="entry name" value="Aspartate/glutamate racemase"/>
    <property type="match status" value="2"/>
</dbReference>
<proteinExistence type="predicted"/>
<dbReference type="AlphaFoldDB" id="A0A4E9ENL4"/>
<reference evidence="1" key="1">
    <citation type="submission" date="2019-04" db="EMBL/GenBank/DDBJ databases">
        <authorList>
            <person name="Melise S."/>
            <person name="Noan J."/>
            <person name="Okalmin O."/>
        </authorList>
    </citation>
    <scope>NUCLEOTIDE SEQUENCE</scope>
    <source>
        <strain evidence="1">FN9</strain>
    </source>
</reference>
<organism evidence="1">
    <name type="scientific">Gibberella zeae</name>
    <name type="common">Wheat head blight fungus</name>
    <name type="synonym">Fusarium graminearum</name>
    <dbReference type="NCBI Taxonomy" id="5518"/>
    <lineage>
        <taxon>Eukaryota</taxon>
        <taxon>Fungi</taxon>
        <taxon>Dikarya</taxon>
        <taxon>Ascomycota</taxon>
        <taxon>Pezizomycotina</taxon>
        <taxon>Sordariomycetes</taxon>
        <taxon>Hypocreomycetidae</taxon>
        <taxon>Hypocreales</taxon>
        <taxon>Nectriaceae</taxon>
        <taxon>Fusarium</taxon>
    </lineage>
</organism>
<dbReference type="Pfam" id="PF01177">
    <property type="entry name" value="Asp_Glu_race"/>
    <property type="match status" value="1"/>
</dbReference>
<accession>A0A4E9ENL4</accession>
<dbReference type="EMBL" id="CAAKMV010000184">
    <property type="protein sequence ID" value="VIO63599.1"/>
    <property type="molecule type" value="Genomic_DNA"/>
</dbReference>
<dbReference type="GO" id="GO:0047661">
    <property type="term" value="F:amino-acid racemase activity"/>
    <property type="evidence" value="ECO:0007669"/>
    <property type="project" value="InterPro"/>
</dbReference>
<sequence>MTPNVTTLYYRTINTVARTRLGARHSAPLYIFSAEFESMVQHVTRGDWTSFAQARGANEAKVDGVVVCAILAHKVAKQLKEALKPTGVQFLHVADFLARHVETELPEVKTLSLIGLKSPDNGLTILVPTSGASFNEVNRGMLEVAKGAANVTPTTKVMFVEAARALVERGARAIILGSTDPGFVTSQEDIRGNVPLLNAATIHVEGVANRACVEAAPSLRKPPSIVNTAAHTRAATGFEIDRSELPVDRYRIDLIVDATCIEGVSGR</sequence>
<protein>
    <submittedName>
        <fullName evidence="1">Uncharacterized protein</fullName>
    </submittedName>
</protein>
<dbReference type="Gene3D" id="3.40.50.1860">
    <property type="match status" value="2"/>
</dbReference>